<dbReference type="PROSITE" id="PS00028">
    <property type="entry name" value="ZINC_FINGER_C2H2_1"/>
    <property type="match status" value="2"/>
</dbReference>
<dbReference type="GO" id="GO:0008270">
    <property type="term" value="F:zinc ion binding"/>
    <property type="evidence" value="ECO:0007669"/>
    <property type="project" value="UniProtKB-KW"/>
</dbReference>
<dbReference type="SUPFAM" id="SSF57667">
    <property type="entry name" value="beta-beta-alpha zinc fingers"/>
    <property type="match status" value="3"/>
</dbReference>
<evidence type="ECO:0000256" key="1">
    <source>
        <dbReference type="ARBA" id="ARBA00004123"/>
    </source>
</evidence>
<dbReference type="SMART" id="SM00355">
    <property type="entry name" value="ZnF_C2H2"/>
    <property type="match status" value="5"/>
</dbReference>
<evidence type="ECO:0000313" key="11">
    <source>
        <dbReference type="Proteomes" id="UP001209878"/>
    </source>
</evidence>
<keyword evidence="11" id="KW-1185">Reference proteome</keyword>
<proteinExistence type="predicted"/>
<sequence length="357" mass="39850">MAKTKPLVCKFCSYRTHYTTNLNNHLRTHTGEKPFACRFCGRSFAARSNLKSHESIHTGFRRRVCPYPHCQYNSNRVDAIKAHVARYHPEAEVNLPTSAAVSRPLKFWTGDVTDGAGVHPPTESKSAVTEAVTAPSMVHMQSLSLETFPEFHGASGNDRLMESDNSSECVDVKPFQEDVAPFVLVGSSEEEEEGEMNDVPQYDEGRCDSQSSLPQLLVDVKEHDKSNSVVNGVDCKRPSQSDAVDNISNATVSEKRNTRPNDRSGPAIEHFAELLSDIIQDNIDTSLIVNILVQQGKLHRCQHCNIIFPEYSTYVLHRGCHGNDSAFQCHFCQAVFAEKFGFMTHFMQCLKKQPAGD</sequence>
<keyword evidence="4 8" id="KW-0863">Zinc-finger</keyword>
<keyword evidence="7" id="KW-0539">Nucleus</keyword>
<organism evidence="10 11">
    <name type="scientific">Ridgeia piscesae</name>
    <name type="common">Tubeworm</name>
    <dbReference type="NCBI Taxonomy" id="27915"/>
    <lineage>
        <taxon>Eukaryota</taxon>
        <taxon>Metazoa</taxon>
        <taxon>Spiralia</taxon>
        <taxon>Lophotrochozoa</taxon>
        <taxon>Annelida</taxon>
        <taxon>Polychaeta</taxon>
        <taxon>Sedentaria</taxon>
        <taxon>Canalipalpata</taxon>
        <taxon>Sabellida</taxon>
        <taxon>Siboglinidae</taxon>
        <taxon>Ridgeia</taxon>
    </lineage>
</organism>
<dbReference type="InterPro" id="IPR013087">
    <property type="entry name" value="Znf_C2H2_type"/>
</dbReference>
<feature type="domain" description="C2H2-type" evidence="9">
    <location>
        <begin position="7"/>
        <end position="34"/>
    </location>
</feature>
<gene>
    <name evidence="10" type="ORF">NP493_817g02044</name>
</gene>
<protein>
    <recommendedName>
        <fullName evidence="9">C2H2-type domain-containing protein</fullName>
    </recommendedName>
</protein>
<dbReference type="PANTHER" id="PTHR24404:SF114">
    <property type="entry name" value="KLUMPFUSS, ISOFORM B-RELATED"/>
    <property type="match status" value="1"/>
</dbReference>
<keyword evidence="2" id="KW-0479">Metal-binding</keyword>
<dbReference type="FunFam" id="3.30.160.60:FF:002343">
    <property type="entry name" value="Zinc finger protein 33A"/>
    <property type="match status" value="1"/>
</dbReference>
<dbReference type="InterPro" id="IPR050589">
    <property type="entry name" value="Ikaros_C2H2-ZF"/>
</dbReference>
<dbReference type="Proteomes" id="UP001209878">
    <property type="component" value="Unassembled WGS sequence"/>
</dbReference>
<dbReference type="AlphaFoldDB" id="A0AAD9NMU0"/>
<keyword evidence="6" id="KW-0238">DNA-binding</keyword>
<name>A0AAD9NMU0_RIDPI</name>
<dbReference type="PROSITE" id="PS50157">
    <property type="entry name" value="ZINC_FINGER_C2H2_2"/>
    <property type="match status" value="2"/>
</dbReference>
<evidence type="ECO:0000256" key="7">
    <source>
        <dbReference type="ARBA" id="ARBA00023242"/>
    </source>
</evidence>
<evidence type="ECO:0000256" key="5">
    <source>
        <dbReference type="ARBA" id="ARBA00022833"/>
    </source>
</evidence>
<comment type="subcellular location">
    <subcellularLocation>
        <location evidence="1">Nucleus</location>
    </subcellularLocation>
</comment>
<dbReference type="GO" id="GO:0003700">
    <property type="term" value="F:DNA-binding transcription factor activity"/>
    <property type="evidence" value="ECO:0007669"/>
    <property type="project" value="TreeGrafter"/>
</dbReference>
<evidence type="ECO:0000256" key="4">
    <source>
        <dbReference type="ARBA" id="ARBA00022771"/>
    </source>
</evidence>
<dbReference type="InterPro" id="IPR036236">
    <property type="entry name" value="Znf_C2H2_sf"/>
</dbReference>
<accession>A0AAD9NMU0</accession>
<dbReference type="GO" id="GO:0005634">
    <property type="term" value="C:nucleus"/>
    <property type="evidence" value="ECO:0007669"/>
    <property type="project" value="UniProtKB-SubCell"/>
</dbReference>
<dbReference type="PANTHER" id="PTHR24404">
    <property type="entry name" value="ZINC FINGER PROTEIN"/>
    <property type="match status" value="1"/>
</dbReference>
<dbReference type="Pfam" id="PF00096">
    <property type="entry name" value="zf-C2H2"/>
    <property type="match status" value="1"/>
</dbReference>
<feature type="domain" description="C2H2-type" evidence="9">
    <location>
        <begin position="35"/>
        <end position="62"/>
    </location>
</feature>
<comment type="caution">
    <text evidence="10">The sequence shown here is derived from an EMBL/GenBank/DDBJ whole genome shotgun (WGS) entry which is preliminary data.</text>
</comment>
<evidence type="ECO:0000256" key="3">
    <source>
        <dbReference type="ARBA" id="ARBA00022737"/>
    </source>
</evidence>
<evidence type="ECO:0000259" key="9">
    <source>
        <dbReference type="PROSITE" id="PS50157"/>
    </source>
</evidence>
<keyword evidence="3" id="KW-0677">Repeat</keyword>
<evidence type="ECO:0000256" key="6">
    <source>
        <dbReference type="ARBA" id="ARBA00023125"/>
    </source>
</evidence>
<evidence type="ECO:0000256" key="8">
    <source>
        <dbReference type="PROSITE-ProRule" id="PRU00042"/>
    </source>
</evidence>
<evidence type="ECO:0000256" key="2">
    <source>
        <dbReference type="ARBA" id="ARBA00022723"/>
    </source>
</evidence>
<dbReference type="GO" id="GO:0006357">
    <property type="term" value="P:regulation of transcription by RNA polymerase II"/>
    <property type="evidence" value="ECO:0007669"/>
    <property type="project" value="TreeGrafter"/>
</dbReference>
<dbReference type="GO" id="GO:0000978">
    <property type="term" value="F:RNA polymerase II cis-regulatory region sequence-specific DNA binding"/>
    <property type="evidence" value="ECO:0007669"/>
    <property type="project" value="TreeGrafter"/>
</dbReference>
<reference evidence="10" key="1">
    <citation type="journal article" date="2023" name="Mol. Biol. Evol.">
        <title>Third-Generation Sequencing Reveals the Adaptive Role of the Epigenome in Three Deep-Sea Polychaetes.</title>
        <authorList>
            <person name="Perez M."/>
            <person name="Aroh O."/>
            <person name="Sun Y."/>
            <person name="Lan Y."/>
            <person name="Juniper S.K."/>
            <person name="Young C.R."/>
            <person name="Angers B."/>
            <person name="Qian P.Y."/>
        </authorList>
    </citation>
    <scope>NUCLEOTIDE SEQUENCE</scope>
    <source>
        <strain evidence="10">R07B-5</strain>
    </source>
</reference>
<dbReference type="Gene3D" id="3.30.160.60">
    <property type="entry name" value="Classic Zinc Finger"/>
    <property type="match status" value="2"/>
</dbReference>
<evidence type="ECO:0000313" key="10">
    <source>
        <dbReference type="EMBL" id="KAK2174233.1"/>
    </source>
</evidence>
<keyword evidence="5" id="KW-0862">Zinc</keyword>
<dbReference type="EMBL" id="JAODUO010000817">
    <property type="protein sequence ID" value="KAK2174233.1"/>
    <property type="molecule type" value="Genomic_DNA"/>
</dbReference>